<proteinExistence type="predicted"/>
<keyword evidence="1" id="KW-1133">Transmembrane helix</keyword>
<evidence type="ECO:0000256" key="1">
    <source>
        <dbReference type="SAM" id="Phobius"/>
    </source>
</evidence>
<dbReference type="Proteomes" id="UP000198688">
    <property type="component" value="Chromosome I"/>
</dbReference>
<keyword evidence="1" id="KW-0472">Membrane</keyword>
<keyword evidence="3" id="KW-1185">Reference proteome</keyword>
<feature type="transmembrane region" description="Helical" evidence="1">
    <location>
        <begin position="54"/>
        <end position="73"/>
    </location>
</feature>
<sequence>MMNDEGLRLLRARPWAGGYDDPWVLALASVAVAVFSVVRGWLSEPGPDPVPLGWNLAYTVIIVGWSIAVLVTARPATVEPAVQAADQARQDP</sequence>
<accession>A0A1H2CYX6</accession>
<dbReference type="RefSeq" id="WP_157751957.1">
    <property type="nucleotide sequence ID" value="NZ_LT629758.1"/>
</dbReference>
<name>A0A1H2CYX6_9ACTN</name>
<dbReference type="EMBL" id="LT629758">
    <property type="protein sequence ID" value="SDT75643.1"/>
    <property type="molecule type" value="Genomic_DNA"/>
</dbReference>
<evidence type="ECO:0000313" key="2">
    <source>
        <dbReference type="EMBL" id="SDT75643.1"/>
    </source>
</evidence>
<organism evidence="2 3">
    <name type="scientific">Actinoplanes derwentensis</name>
    <dbReference type="NCBI Taxonomy" id="113562"/>
    <lineage>
        <taxon>Bacteria</taxon>
        <taxon>Bacillati</taxon>
        <taxon>Actinomycetota</taxon>
        <taxon>Actinomycetes</taxon>
        <taxon>Micromonosporales</taxon>
        <taxon>Micromonosporaceae</taxon>
        <taxon>Actinoplanes</taxon>
    </lineage>
</organism>
<reference evidence="2 3" key="1">
    <citation type="submission" date="2016-10" db="EMBL/GenBank/DDBJ databases">
        <authorList>
            <person name="de Groot N.N."/>
        </authorList>
    </citation>
    <scope>NUCLEOTIDE SEQUENCE [LARGE SCALE GENOMIC DNA]</scope>
    <source>
        <strain evidence="2 3">DSM 43941</strain>
    </source>
</reference>
<feature type="transmembrane region" description="Helical" evidence="1">
    <location>
        <begin position="21"/>
        <end position="42"/>
    </location>
</feature>
<protein>
    <submittedName>
        <fullName evidence="2">Uncharacterized protein</fullName>
    </submittedName>
</protein>
<dbReference type="AlphaFoldDB" id="A0A1H2CYX6"/>
<dbReference type="STRING" id="113562.SAMN04489716_7367"/>
<evidence type="ECO:0000313" key="3">
    <source>
        <dbReference type="Proteomes" id="UP000198688"/>
    </source>
</evidence>
<keyword evidence="1" id="KW-0812">Transmembrane</keyword>
<gene>
    <name evidence="2" type="ORF">SAMN04489716_7367</name>
</gene>